<dbReference type="Proteomes" id="UP000798602">
    <property type="component" value="Unassembled WGS sequence"/>
</dbReference>
<dbReference type="PANTHER" id="PTHR12526">
    <property type="entry name" value="GLYCOSYLTRANSFERASE"/>
    <property type="match status" value="1"/>
</dbReference>
<feature type="domain" description="Glycosyltransferase subfamily 4-like N-terminal" evidence="2">
    <location>
        <begin position="13"/>
        <end position="160"/>
    </location>
</feature>
<dbReference type="SUPFAM" id="SSF53756">
    <property type="entry name" value="UDP-Glycosyltransferase/glycogen phosphorylase"/>
    <property type="match status" value="1"/>
</dbReference>
<dbReference type="InterPro" id="IPR001296">
    <property type="entry name" value="Glyco_trans_1"/>
</dbReference>
<dbReference type="Pfam" id="PF13439">
    <property type="entry name" value="Glyco_transf_4"/>
    <property type="match status" value="1"/>
</dbReference>
<comment type="caution">
    <text evidence="3">The sequence shown here is derived from an EMBL/GenBank/DDBJ whole genome shotgun (WGS) entry which is preliminary data.</text>
</comment>
<dbReference type="RefSeq" id="WP_166536678.1">
    <property type="nucleotide sequence ID" value="NZ_JAABLM010000006.1"/>
</dbReference>
<proteinExistence type="predicted"/>
<reference evidence="4" key="1">
    <citation type="submission" date="2020-01" db="EMBL/GenBank/DDBJ databases">
        <title>Sphingomonas sp. strain CSW-10.</title>
        <authorList>
            <person name="Chen W.-M."/>
        </authorList>
    </citation>
    <scope>NUCLEOTIDE SEQUENCE [LARGE SCALE GENOMIC DNA]</scope>
    <source>
        <strain evidence="4">NST-5</strain>
    </source>
</reference>
<dbReference type="Gene3D" id="3.40.50.2000">
    <property type="entry name" value="Glycogen Phosphorylase B"/>
    <property type="match status" value="2"/>
</dbReference>
<feature type="domain" description="Glycosyl transferase family 1" evidence="1">
    <location>
        <begin position="176"/>
        <end position="330"/>
    </location>
</feature>
<dbReference type="EMBL" id="JAABLM010000006">
    <property type="protein sequence ID" value="NBL64850.1"/>
    <property type="molecule type" value="Genomic_DNA"/>
</dbReference>
<gene>
    <name evidence="3" type="ORF">GV828_06505</name>
</gene>
<evidence type="ECO:0000259" key="2">
    <source>
        <dbReference type="Pfam" id="PF13439"/>
    </source>
</evidence>
<evidence type="ECO:0000313" key="4">
    <source>
        <dbReference type="Proteomes" id="UP000798602"/>
    </source>
</evidence>
<dbReference type="Pfam" id="PF00534">
    <property type="entry name" value="Glycos_transf_1"/>
    <property type="match status" value="1"/>
</dbReference>
<keyword evidence="4" id="KW-1185">Reference proteome</keyword>
<evidence type="ECO:0000259" key="1">
    <source>
        <dbReference type="Pfam" id="PF00534"/>
    </source>
</evidence>
<name>A0ABW9Z9Q9_9FLAO</name>
<dbReference type="InterPro" id="IPR028098">
    <property type="entry name" value="Glyco_trans_4-like_N"/>
</dbReference>
<accession>A0ABW9Z9Q9</accession>
<sequence>MRILQLIDSLEAGGAERMAVNFANVLAKQVEFSGLVCTRAEGPLQKTLSNEAAYFFMCKKSALDFKALYRLQSFVKKNKVEIIQAHSSSFFTAVLLKILMPKLKIFWHDHYGNRSNMPQFSRYVLQICSMFFTGILVVNEHLKIWAQKYLSCKNIMFLENFISEQKRLTGLHLPGENGKRIIQIANLKYPKNHVLSLEVAKIVSEKYPNWTFHFIGKDFKDAYSENLVKIIDDSNLKSQVFFHFNTQIDDYINQAEICILTSESEGLPVSVLEYGKFSKAVVATQVGQIDVVIENGKSGFLVPSGEASIFAEKVIELIEDESLREQFGKNLFQKVKNNFTFDAVSDSYFNFIRSAKQ</sequence>
<protein>
    <submittedName>
        <fullName evidence="3">Glycosyltransferase</fullName>
    </submittedName>
</protein>
<evidence type="ECO:0000313" key="3">
    <source>
        <dbReference type="EMBL" id="NBL64850.1"/>
    </source>
</evidence>
<dbReference type="CDD" id="cd03811">
    <property type="entry name" value="GT4_GT28_WabH-like"/>
    <property type="match status" value="1"/>
</dbReference>
<organism evidence="3 4">
    <name type="scientific">Flavobacterium ichthyis</name>
    <dbReference type="NCBI Taxonomy" id="2698827"/>
    <lineage>
        <taxon>Bacteria</taxon>
        <taxon>Pseudomonadati</taxon>
        <taxon>Bacteroidota</taxon>
        <taxon>Flavobacteriia</taxon>
        <taxon>Flavobacteriales</taxon>
        <taxon>Flavobacteriaceae</taxon>
        <taxon>Flavobacterium</taxon>
    </lineage>
</organism>